<dbReference type="GO" id="GO:0030151">
    <property type="term" value="F:molybdenum ion binding"/>
    <property type="evidence" value="ECO:0007669"/>
    <property type="project" value="InterPro"/>
</dbReference>
<dbReference type="KEGG" id="rul:UC8_04520"/>
<gene>
    <name evidence="2" type="ORF">UC8_04520</name>
</gene>
<dbReference type="SUPFAM" id="SSF50800">
    <property type="entry name" value="PK beta-barrel domain-like"/>
    <property type="match status" value="1"/>
</dbReference>
<evidence type="ECO:0000313" key="3">
    <source>
        <dbReference type="Proteomes" id="UP000325286"/>
    </source>
</evidence>
<dbReference type="PANTHER" id="PTHR30212:SF2">
    <property type="entry name" value="PROTEIN YIIM"/>
    <property type="match status" value="1"/>
</dbReference>
<accession>A0A5B9QLT2</accession>
<dbReference type="InterPro" id="IPR005163">
    <property type="entry name" value="Tri_helical_YiiM-like"/>
</dbReference>
<dbReference type="OrthoDB" id="9786134at2"/>
<dbReference type="InterPro" id="IPR011037">
    <property type="entry name" value="Pyrv_Knase-like_insert_dom_sf"/>
</dbReference>
<name>A0A5B9QLT2_9BACT</name>
<keyword evidence="3" id="KW-1185">Reference proteome</keyword>
<dbReference type="PROSITE" id="PS51340">
    <property type="entry name" value="MOSC"/>
    <property type="match status" value="1"/>
</dbReference>
<dbReference type="InterPro" id="IPR005302">
    <property type="entry name" value="MoCF_Sase_C"/>
</dbReference>
<organism evidence="2 3">
    <name type="scientific">Roseimaritima ulvae</name>
    <dbReference type="NCBI Taxonomy" id="980254"/>
    <lineage>
        <taxon>Bacteria</taxon>
        <taxon>Pseudomonadati</taxon>
        <taxon>Planctomycetota</taxon>
        <taxon>Planctomycetia</taxon>
        <taxon>Pirellulales</taxon>
        <taxon>Pirellulaceae</taxon>
        <taxon>Roseimaritima</taxon>
    </lineage>
</organism>
<dbReference type="Pfam" id="PF03473">
    <property type="entry name" value="MOSC"/>
    <property type="match status" value="1"/>
</dbReference>
<dbReference type="RefSeq" id="WP_068137408.1">
    <property type="nucleotide sequence ID" value="NZ_CP042914.1"/>
</dbReference>
<reference evidence="2 3" key="1">
    <citation type="submission" date="2019-08" db="EMBL/GenBank/DDBJ databases">
        <title>Deep-cultivation of Planctomycetes and their phenomic and genomic characterization uncovers novel biology.</title>
        <authorList>
            <person name="Wiegand S."/>
            <person name="Jogler M."/>
            <person name="Boedeker C."/>
            <person name="Pinto D."/>
            <person name="Vollmers J."/>
            <person name="Rivas-Marin E."/>
            <person name="Kohn T."/>
            <person name="Peeters S.H."/>
            <person name="Heuer A."/>
            <person name="Rast P."/>
            <person name="Oberbeckmann S."/>
            <person name="Bunk B."/>
            <person name="Jeske O."/>
            <person name="Meyerdierks A."/>
            <person name="Storesund J.E."/>
            <person name="Kallscheuer N."/>
            <person name="Luecker S."/>
            <person name="Lage O.M."/>
            <person name="Pohl T."/>
            <person name="Merkel B.J."/>
            <person name="Hornburger P."/>
            <person name="Mueller R.-W."/>
            <person name="Bruemmer F."/>
            <person name="Labrenz M."/>
            <person name="Spormann A.M."/>
            <person name="Op den Camp H."/>
            <person name="Overmann J."/>
            <person name="Amann R."/>
            <person name="Jetten M.S.M."/>
            <person name="Mascher T."/>
            <person name="Medema M.H."/>
            <person name="Devos D.P."/>
            <person name="Kaster A.-K."/>
            <person name="Ovreas L."/>
            <person name="Rohde M."/>
            <person name="Galperin M.Y."/>
            <person name="Jogler C."/>
        </authorList>
    </citation>
    <scope>NUCLEOTIDE SEQUENCE [LARGE SCALE GENOMIC DNA]</scope>
    <source>
        <strain evidence="2 3">UC8</strain>
    </source>
</reference>
<dbReference type="AlphaFoldDB" id="A0A5B9QLT2"/>
<dbReference type="Pfam" id="PF03475">
    <property type="entry name" value="YiiM_3-alpha"/>
    <property type="match status" value="1"/>
</dbReference>
<dbReference type="EMBL" id="CP042914">
    <property type="protein sequence ID" value="QEG38495.1"/>
    <property type="molecule type" value="Genomic_DNA"/>
</dbReference>
<sequence length="225" mass="24962">MPAQIVSITVGMPQTIDQEKPWSSGFIKAPVVEPLWLGSTNLAGDGQADTEHHGGPHKAVCVYPADHYPYWHDTLELAEFPWGSFGENFTVAGLTETDVCIGDVWAVGEVLVQVSQPRQPCWKLARRWQVKDLALQVQQTGRTGWYFRVLREGQVEAGMPITLAERSEPDWTVAVANHVMHHDKRNHDAAAALAAVPTLSPSWKETLNNRAARNAEVDPQKRLEG</sequence>
<dbReference type="Gene3D" id="2.40.33.20">
    <property type="entry name" value="PK beta-barrel domain-like"/>
    <property type="match status" value="1"/>
</dbReference>
<protein>
    <submittedName>
        <fullName evidence="2">6-N-hydroxylaminopurine resistance protein</fullName>
    </submittedName>
</protein>
<dbReference type="GO" id="GO:0030170">
    <property type="term" value="F:pyridoxal phosphate binding"/>
    <property type="evidence" value="ECO:0007669"/>
    <property type="project" value="InterPro"/>
</dbReference>
<dbReference type="InterPro" id="IPR052353">
    <property type="entry name" value="Benzoxazolinone_Detox_Enz"/>
</dbReference>
<evidence type="ECO:0000313" key="2">
    <source>
        <dbReference type="EMBL" id="QEG38495.1"/>
    </source>
</evidence>
<feature type="domain" description="MOSC" evidence="1">
    <location>
        <begin position="29"/>
        <end position="164"/>
    </location>
</feature>
<evidence type="ECO:0000259" key="1">
    <source>
        <dbReference type="PROSITE" id="PS51340"/>
    </source>
</evidence>
<dbReference type="Proteomes" id="UP000325286">
    <property type="component" value="Chromosome"/>
</dbReference>
<dbReference type="PANTHER" id="PTHR30212">
    <property type="entry name" value="PROTEIN YIIM"/>
    <property type="match status" value="1"/>
</dbReference>
<dbReference type="GO" id="GO:0003824">
    <property type="term" value="F:catalytic activity"/>
    <property type="evidence" value="ECO:0007669"/>
    <property type="project" value="InterPro"/>
</dbReference>
<proteinExistence type="predicted"/>